<proteinExistence type="predicted"/>
<evidence type="ECO:0000256" key="7">
    <source>
        <dbReference type="ARBA" id="ARBA00023163"/>
    </source>
</evidence>
<feature type="domain" description="Nuclear receptor" evidence="10">
    <location>
        <begin position="27"/>
        <end position="102"/>
    </location>
</feature>
<dbReference type="GO" id="GO:0003700">
    <property type="term" value="F:DNA-binding transcription factor activity"/>
    <property type="evidence" value="ECO:0007669"/>
    <property type="project" value="InterPro"/>
</dbReference>
<accession>E4YA72</accession>
<evidence type="ECO:0000256" key="8">
    <source>
        <dbReference type="ARBA" id="ARBA00023170"/>
    </source>
</evidence>
<keyword evidence="3" id="KW-0863">Zinc-finger</keyword>
<comment type="subcellular location">
    <subcellularLocation>
        <location evidence="1">Nucleus</location>
    </subcellularLocation>
</comment>
<evidence type="ECO:0000256" key="3">
    <source>
        <dbReference type="ARBA" id="ARBA00022771"/>
    </source>
</evidence>
<name>E4YA72_OIKDI</name>
<evidence type="ECO:0000259" key="10">
    <source>
        <dbReference type="PROSITE" id="PS51030"/>
    </source>
</evidence>
<keyword evidence="4" id="KW-0862">Zinc</keyword>
<dbReference type="PROSITE" id="PS51030">
    <property type="entry name" value="NUCLEAR_REC_DBD_2"/>
    <property type="match status" value="1"/>
</dbReference>
<dbReference type="SMART" id="SM00399">
    <property type="entry name" value="ZnF_C4"/>
    <property type="match status" value="1"/>
</dbReference>
<reference evidence="11" key="1">
    <citation type="journal article" date="2010" name="Science">
        <title>Plasticity of animal genome architecture unmasked by rapid evolution of a pelagic tunicate.</title>
        <authorList>
            <person name="Denoeud F."/>
            <person name="Henriet S."/>
            <person name="Mungpakdee S."/>
            <person name="Aury J.M."/>
            <person name="Da Silva C."/>
            <person name="Brinkmann H."/>
            <person name="Mikhaleva J."/>
            <person name="Olsen L.C."/>
            <person name="Jubin C."/>
            <person name="Canestro C."/>
            <person name="Bouquet J.M."/>
            <person name="Danks G."/>
            <person name="Poulain J."/>
            <person name="Campsteijn C."/>
            <person name="Adamski M."/>
            <person name="Cross I."/>
            <person name="Yadetie F."/>
            <person name="Muffato M."/>
            <person name="Louis A."/>
            <person name="Butcher S."/>
            <person name="Tsagkogeorga G."/>
            <person name="Konrad A."/>
            <person name="Singh S."/>
            <person name="Jensen M.F."/>
            <person name="Cong E.H."/>
            <person name="Eikeseth-Otteraa H."/>
            <person name="Noel B."/>
            <person name="Anthouard V."/>
            <person name="Porcel B.M."/>
            <person name="Kachouri-Lafond R."/>
            <person name="Nishino A."/>
            <person name="Ugolini M."/>
            <person name="Chourrout P."/>
            <person name="Nishida H."/>
            <person name="Aasland R."/>
            <person name="Huzurbazar S."/>
            <person name="Westhof E."/>
            <person name="Delsuc F."/>
            <person name="Lehrach H."/>
            <person name="Reinhardt R."/>
            <person name="Weissenbach J."/>
            <person name="Roy S.W."/>
            <person name="Artiguenave F."/>
            <person name="Postlethwait J.H."/>
            <person name="Manak J.R."/>
            <person name="Thompson E.M."/>
            <person name="Jaillon O."/>
            <person name="Du Pasquier L."/>
            <person name="Boudinot P."/>
            <person name="Liberles D.A."/>
            <person name="Volff J.N."/>
            <person name="Philippe H."/>
            <person name="Lenhard B."/>
            <person name="Roest Crollius H."/>
            <person name="Wincker P."/>
            <person name="Chourrout D."/>
        </authorList>
    </citation>
    <scope>NUCLEOTIDE SEQUENCE [LARGE SCALE GENOMIC DNA]</scope>
</reference>
<dbReference type="PANTHER" id="PTHR45805">
    <property type="entry name" value="NUCLEAR HORMONE RECEPTOR HR3-RELATED"/>
    <property type="match status" value="1"/>
</dbReference>
<gene>
    <name evidence="11" type="ORF">GSOID_T00030890001</name>
</gene>
<dbReference type="InterPro" id="IPR013088">
    <property type="entry name" value="Znf_NHR/GATA"/>
</dbReference>
<keyword evidence="8" id="KW-0675">Receptor</keyword>
<evidence type="ECO:0000256" key="9">
    <source>
        <dbReference type="ARBA" id="ARBA00023242"/>
    </source>
</evidence>
<evidence type="ECO:0000313" key="11">
    <source>
        <dbReference type="EMBL" id="CBY32459.1"/>
    </source>
</evidence>
<evidence type="ECO:0000256" key="5">
    <source>
        <dbReference type="ARBA" id="ARBA00023015"/>
    </source>
</evidence>
<dbReference type="GO" id="GO:0005634">
    <property type="term" value="C:nucleus"/>
    <property type="evidence" value="ECO:0007669"/>
    <property type="project" value="UniProtKB-SubCell"/>
</dbReference>
<organism evidence="11">
    <name type="scientific">Oikopleura dioica</name>
    <name type="common">Tunicate</name>
    <dbReference type="NCBI Taxonomy" id="34765"/>
    <lineage>
        <taxon>Eukaryota</taxon>
        <taxon>Metazoa</taxon>
        <taxon>Chordata</taxon>
        <taxon>Tunicata</taxon>
        <taxon>Appendicularia</taxon>
        <taxon>Copelata</taxon>
        <taxon>Oikopleuridae</taxon>
        <taxon>Oikopleura</taxon>
    </lineage>
</organism>
<dbReference type="Gene3D" id="3.30.50.10">
    <property type="entry name" value="Erythroid Transcription Factor GATA-1, subunit A"/>
    <property type="match status" value="1"/>
</dbReference>
<dbReference type="GO" id="GO:0043565">
    <property type="term" value="F:sequence-specific DNA binding"/>
    <property type="evidence" value="ECO:0007669"/>
    <property type="project" value="InterPro"/>
</dbReference>
<dbReference type="PROSITE" id="PS00031">
    <property type="entry name" value="NUCLEAR_REC_DBD_1"/>
    <property type="match status" value="1"/>
</dbReference>
<evidence type="ECO:0000256" key="4">
    <source>
        <dbReference type="ARBA" id="ARBA00022833"/>
    </source>
</evidence>
<sequence>MPRCKSNNERTFQNGKVPETDDFKNWAPPCKVCGDKSSGVHYGQRTCEGCKGFFQREEKSHSKIACNADGNCEVNIQTRNRCQFCRFKKCIAVGMSRSAVKYGRMTKRARDAIYQEFKNEYCNNDDESGPDTPNEIDNESSFKVSLDPIHVVTTLTTTAQ</sequence>
<dbReference type="PRINTS" id="PR00047">
    <property type="entry name" value="STROIDFINGER"/>
</dbReference>
<evidence type="ECO:0000256" key="6">
    <source>
        <dbReference type="ARBA" id="ARBA00023125"/>
    </source>
</evidence>
<dbReference type="GO" id="GO:0008270">
    <property type="term" value="F:zinc ion binding"/>
    <property type="evidence" value="ECO:0007669"/>
    <property type="project" value="UniProtKB-KW"/>
</dbReference>
<keyword evidence="6" id="KW-0238">DNA-binding</keyword>
<dbReference type="Proteomes" id="UP000011014">
    <property type="component" value="Unassembled WGS sequence"/>
</dbReference>
<dbReference type="SUPFAM" id="SSF57716">
    <property type="entry name" value="Glucocorticoid receptor-like (DNA-binding domain)"/>
    <property type="match status" value="1"/>
</dbReference>
<protein>
    <recommendedName>
        <fullName evidence="10">Nuclear receptor domain-containing protein</fullName>
    </recommendedName>
</protein>
<dbReference type="EMBL" id="FN654354">
    <property type="protein sequence ID" value="CBY32459.1"/>
    <property type="molecule type" value="Genomic_DNA"/>
</dbReference>
<dbReference type="InterPro" id="IPR001628">
    <property type="entry name" value="Znf_hrmn_rcpt"/>
</dbReference>
<evidence type="ECO:0000256" key="1">
    <source>
        <dbReference type="ARBA" id="ARBA00004123"/>
    </source>
</evidence>
<keyword evidence="2" id="KW-0479">Metal-binding</keyword>
<keyword evidence="7" id="KW-0804">Transcription</keyword>
<dbReference type="AlphaFoldDB" id="E4YA72"/>
<dbReference type="Pfam" id="PF00105">
    <property type="entry name" value="zf-C4"/>
    <property type="match status" value="1"/>
</dbReference>
<keyword evidence="9" id="KW-0539">Nucleus</keyword>
<evidence type="ECO:0000256" key="2">
    <source>
        <dbReference type="ARBA" id="ARBA00022723"/>
    </source>
</evidence>
<keyword evidence="5" id="KW-0805">Transcription regulation</keyword>